<keyword evidence="6" id="KW-0645">Protease</keyword>
<comment type="similarity">
    <text evidence="1">Belongs to the peptidase A1 family.</text>
</comment>
<keyword evidence="3" id="KW-0812">Transmembrane</keyword>
<keyword evidence="3" id="KW-0472">Membrane</keyword>
<dbReference type="PANTHER" id="PTHR47966">
    <property type="entry name" value="BETA-SITE APP-CLEAVING ENZYME, ISOFORM A-RELATED"/>
    <property type="match status" value="1"/>
</dbReference>
<keyword evidence="4" id="KW-0732">Signal</keyword>
<dbReference type="InterPro" id="IPR021109">
    <property type="entry name" value="Peptidase_aspartic_dom_sf"/>
</dbReference>
<feature type="chain" id="PRO_5005245377" evidence="4">
    <location>
        <begin position="21"/>
        <end position="633"/>
    </location>
</feature>
<keyword evidence="6" id="KW-0378">Hydrolase</keyword>
<feature type="signal peptide" evidence="4">
    <location>
        <begin position="1"/>
        <end position="20"/>
    </location>
</feature>
<dbReference type="InterPro" id="IPR001461">
    <property type="entry name" value="Aspartic_peptidase_A1"/>
</dbReference>
<evidence type="ECO:0000313" key="6">
    <source>
        <dbReference type="EMBL" id="KLT41665.1"/>
    </source>
</evidence>
<gene>
    <name evidence="6" type="ORF">CC85DRAFT_328812</name>
</gene>
<dbReference type="Pfam" id="PF00026">
    <property type="entry name" value="Asp"/>
    <property type="match status" value="1"/>
</dbReference>
<dbReference type="PROSITE" id="PS51767">
    <property type="entry name" value="PEPTIDASE_A1"/>
    <property type="match status" value="1"/>
</dbReference>
<reference evidence="6 7" key="1">
    <citation type="submission" date="2015-03" db="EMBL/GenBank/DDBJ databases">
        <title>Genomics and transcriptomics of the oil-accumulating basidiomycete yeast T. oleaginosus allow insights into substrate utilization and the diverse evolutionary trajectories of mating systems in fungi.</title>
        <authorList>
            <consortium name="DOE Joint Genome Institute"/>
            <person name="Kourist R."/>
            <person name="Kracht O."/>
            <person name="Bracharz F."/>
            <person name="Lipzen A."/>
            <person name="Nolan M."/>
            <person name="Ohm R."/>
            <person name="Grigoriev I."/>
            <person name="Sun S."/>
            <person name="Heitman J."/>
            <person name="Bruck T."/>
            <person name="Nowrousian M."/>
        </authorList>
    </citation>
    <scope>NUCLEOTIDE SEQUENCE [LARGE SCALE GENOMIC DNA]</scope>
    <source>
        <strain evidence="6 7">IBC0246</strain>
    </source>
</reference>
<keyword evidence="7" id="KW-1185">Reference proteome</keyword>
<evidence type="ECO:0000256" key="2">
    <source>
        <dbReference type="SAM" id="MobiDB-lite"/>
    </source>
</evidence>
<feature type="region of interest" description="Disordered" evidence="2">
    <location>
        <begin position="606"/>
        <end position="633"/>
    </location>
</feature>
<dbReference type="GO" id="GO:0006508">
    <property type="term" value="P:proteolysis"/>
    <property type="evidence" value="ECO:0007669"/>
    <property type="project" value="UniProtKB-KW"/>
</dbReference>
<dbReference type="AlphaFoldDB" id="A0A0J0XKP5"/>
<dbReference type="OrthoDB" id="2563011at2759"/>
<evidence type="ECO:0000256" key="4">
    <source>
        <dbReference type="SAM" id="SignalP"/>
    </source>
</evidence>
<feature type="compositionally biased region" description="Basic residues" evidence="2">
    <location>
        <begin position="611"/>
        <end position="623"/>
    </location>
</feature>
<dbReference type="GeneID" id="28987336"/>
<dbReference type="Gene3D" id="2.40.70.10">
    <property type="entry name" value="Acid Proteases"/>
    <property type="match status" value="2"/>
</dbReference>
<evidence type="ECO:0000313" key="7">
    <source>
        <dbReference type="Proteomes" id="UP000053611"/>
    </source>
</evidence>
<protein>
    <submittedName>
        <fullName evidence="6">Acid protease</fullName>
    </submittedName>
</protein>
<dbReference type="Proteomes" id="UP000053611">
    <property type="component" value="Unassembled WGS sequence"/>
</dbReference>
<feature type="domain" description="Peptidase A1" evidence="5">
    <location>
        <begin position="43"/>
        <end position="369"/>
    </location>
</feature>
<evidence type="ECO:0000256" key="3">
    <source>
        <dbReference type="SAM" id="Phobius"/>
    </source>
</evidence>
<dbReference type="GO" id="GO:0004190">
    <property type="term" value="F:aspartic-type endopeptidase activity"/>
    <property type="evidence" value="ECO:0007669"/>
    <property type="project" value="InterPro"/>
</dbReference>
<dbReference type="PANTHER" id="PTHR47966:SF51">
    <property type="entry name" value="BETA-SITE APP-CLEAVING ENZYME, ISOFORM A-RELATED"/>
    <property type="match status" value="1"/>
</dbReference>
<organism evidence="6 7">
    <name type="scientific">Cutaneotrichosporon oleaginosum</name>
    <dbReference type="NCBI Taxonomy" id="879819"/>
    <lineage>
        <taxon>Eukaryota</taxon>
        <taxon>Fungi</taxon>
        <taxon>Dikarya</taxon>
        <taxon>Basidiomycota</taxon>
        <taxon>Agaricomycotina</taxon>
        <taxon>Tremellomycetes</taxon>
        <taxon>Trichosporonales</taxon>
        <taxon>Trichosporonaceae</taxon>
        <taxon>Cutaneotrichosporon</taxon>
    </lineage>
</organism>
<evidence type="ECO:0000259" key="5">
    <source>
        <dbReference type="PROSITE" id="PS51767"/>
    </source>
</evidence>
<feature type="transmembrane region" description="Helical" evidence="3">
    <location>
        <begin position="390"/>
        <end position="411"/>
    </location>
</feature>
<dbReference type="RefSeq" id="XP_018278156.1">
    <property type="nucleotide sequence ID" value="XM_018426733.1"/>
</dbReference>
<evidence type="ECO:0000256" key="1">
    <source>
        <dbReference type="ARBA" id="ARBA00007447"/>
    </source>
</evidence>
<accession>A0A0J0XKP5</accession>
<name>A0A0J0XKP5_9TREE</name>
<feature type="compositionally biased region" description="Low complexity" evidence="2">
    <location>
        <begin position="624"/>
        <end position="633"/>
    </location>
</feature>
<dbReference type="STRING" id="879819.A0A0J0XKP5"/>
<dbReference type="InterPro" id="IPR033121">
    <property type="entry name" value="PEPTIDASE_A1"/>
</dbReference>
<sequence>MFLPMLLSPLLLYLLPVTAATDDKERLGALQATLPLRYFNGLTLVNPGLGTPPQNLPLVLSPDVGHLSIVGHCGTCIHRGGEYDVASSSTARVQDDSSFNLTLPGRDGDPGDSLALSGMIVNDRVHADGRPLELPEGVCSIHKIMSIVNTTNDPAALPEGSSGYWGLGIDESDLNGSLIPSACPPNGSVTVGFDLKNSTPAGEMHWGGPPPDAYVGRFNWLPTSEANWAVGIEGFRVNRTKINAPKSSYAILDPGLDGIYVPSAIAEQVYGALGGKRDHLLTNRWNVPCNASAEIKVVLGGIPYVLATSSLIVPRDSQGWTCWGSMMSWANASLPETHGEIRLGAPFLSGVYMALYYPCSSEKRYVGLAAKPGSANPSDPFVLPKPDLRVVGIVLGVLLPLLLLLLGLCFLKNRCSPLGLRQRFEYNQAMQAEAQAHAHETATSSASHSSSSSSPTRPMAALPIVPAPVVPPAPLYSVPAPAPAPMPLPVCPPPVPCKTVAMCPPPCPPPVCPPPVCPPPVCTSVPVTYGFYTQYSLPIAPVAPIAPVVPLMPLHSAQPWMHTIVSQHTGGADCLAHETLGEAWLRRRRSRSRSCDRERLCELECEEGGKSKRRGRRHRRKHSSTSSSSSSSG</sequence>
<feature type="region of interest" description="Disordered" evidence="2">
    <location>
        <begin position="435"/>
        <end position="458"/>
    </location>
</feature>
<dbReference type="EMBL" id="KQ087214">
    <property type="protein sequence ID" value="KLT41665.1"/>
    <property type="molecule type" value="Genomic_DNA"/>
</dbReference>
<proteinExistence type="inferred from homology"/>
<keyword evidence="3" id="KW-1133">Transmembrane helix</keyword>
<dbReference type="SUPFAM" id="SSF50630">
    <property type="entry name" value="Acid proteases"/>
    <property type="match status" value="1"/>
</dbReference>